<comment type="caution">
    <text evidence="5">The sequence shown here is derived from an EMBL/GenBank/DDBJ whole genome shotgun (WGS) entry which is preliminary data.</text>
</comment>
<dbReference type="Proteomes" id="UP000327044">
    <property type="component" value="Unassembled WGS sequence"/>
</dbReference>
<evidence type="ECO:0000256" key="3">
    <source>
        <dbReference type="ARBA" id="ARBA00060902"/>
    </source>
</evidence>
<dbReference type="FunFam" id="3.15.10.30:FF:000001">
    <property type="entry name" value="Takeout-like protein 1"/>
    <property type="match status" value="1"/>
</dbReference>
<dbReference type="EMBL" id="VVIM01000002">
    <property type="protein sequence ID" value="KAB0802374.1"/>
    <property type="molecule type" value="Genomic_DNA"/>
</dbReference>
<feature type="signal peptide" evidence="4">
    <location>
        <begin position="1"/>
        <end position="17"/>
    </location>
</feature>
<evidence type="ECO:0000256" key="1">
    <source>
        <dbReference type="ARBA" id="ARBA00022729"/>
    </source>
</evidence>
<gene>
    <name evidence="5" type="ORF">PPYR_04560</name>
</gene>
<evidence type="ECO:0000313" key="5">
    <source>
        <dbReference type="EMBL" id="KAB0802374.1"/>
    </source>
</evidence>
<dbReference type="PANTHER" id="PTHR11008">
    <property type="entry name" value="PROTEIN TAKEOUT-LIKE PROTEIN"/>
    <property type="match status" value="1"/>
</dbReference>
<organism evidence="5 6">
    <name type="scientific">Photinus pyralis</name>
    <name type="common">Common eastern firefly</name>
    <name type="synonym">Lampyris pyralis</name>
    <dbReference type="NCBI Taxonomy" id="7054"/>
    <lineage>
        <taxon>Eukaryota</taxon>
        <taxon>Metazoa</taxon>
        <taxon>Ecdysozoa</taxon>
        <taxon>Arthropoda</taxon>
        <taxon>Hexapoda</taxon>
        <taxon>Insecta</taxon>
        <taxon>Pterygota</taxon>
        <taxon>Neoptera</taxon>
        <taxon>Endopterygota</taxon>
        <taxon>Coleoptera</taxon>
        <taxon>Polyphaga</taxon>
        <taxon>Elateriformia</taxon>
        <taxon>Elateroidea</taxon>
        <taxon>Lampyridae</taxon>
        <taxon>Lampyrinae</taxon>
        <taxon>Photinus</taxon>
    </lineage>
</organism>
<name>A0A5N4AYG1_PHOPY</name>
<reference evidence="5 6" key="1">
    <citation type="journal article" date="2018" name="Elife">
        <title>Firefly genomes illuminate parallel origins of bioluminescence in beetles.</title>
        <authorList>
            <person name="Fallon T.R."/>
            <person name="Lower S.E."/>
            <person name="Chang C.H."/>
            <person name="Bessho-Uehara M."/>
            <person name="Martin G.J."/>
            <person name="Bewick A.J."/>
            <person name="Behringer M."/>
            <person name="Debat H.J."/>
            <person name="Wong I."/>
            <person name="Day J.C."/>
            <person name="Suvorov A."/>
            <person name="Silva C.J."/>
            <person name="Stanger-Hall K.F."/>
            <person name="Hall D.W."/>
            <person name="Schmitz R.J."/>
            <person name="Nelson D.R."/>
            <person name="Lewis S.M."/>
            <person name="Shigenobu S."/>
            <person name="Bybee S.M."/>
            <person name="Larracuente A.M."/>
            <person name="Oba Y."/>
            <person name="Weng J.K."/>
        </authorList>
    </citation>
    <scope>NUCLEOTIDE SEQUENCE [LARGE SCALE GENOMIC DNA]</scope>
    <source>
        <strain evidence="5">1611_PpyrPB1</strain>
        <tissue evidence="5">Whole body</tissue>
    </source>
</reference>
<dbReference type="Pfam" id="PF06585">
    <property type="entry name" value="JHBP"/>
    <property type="match status" value="1"/>
</dbReference>
<dbReference type="OrthoDB" id="6853364at2759"/>
<keyword evidence="2" id="KW-0090">Biological rhythms</keyword>
<evidence type="ECO:0000256" key="4">
    <source>
        <dbReference type="SAM" id="SignalP"/>
    </source>
</evidence>
<dbReference type="Gene3D" id="3.15.10.30">
    <property type="entry name" value="Haemolymph juvenile hormone binding protein"/>
    <property type="match status" value="1"/>
</dbReference>
<accession>A0A5N4AYG1</accession>
<evidence type="ECO:0000313" key="6">
    <source>
        <dbReference type="Proteomes" id="UP000327044"/>
    </source>
</evidence>
<feature type="chain" id="PRO_5024326550" evidence="4">
    <location>
        <begin position="18"/>
        <end position="243"/>
    </location>
</feature>
<keyword evidence="6" id="KW-1185">Reference proteome</keyword>
<keyword evidence="1 4" id="KW-0732">Signal</keyword>
<protein>
    <submittedName>
        <fullName evidence="5">Uncharacterized protein</fullName>
    </submittedName>
</protein>
<dbReference type="PANTHER" id="PTHR11008:SF32">
    <property type="entry name" value="CIRCADIAN CLOCK-CONTROLLED PROTEIN DAYWAKE-RELATED"/>
    <property type="match status" value="1"/>
</dbReference>
<dbReference type="GO" id="GO:0007623">
    <property type="term" value="P:circadian rhythm"/>
    <property type="evidence" value="ECO:0007669"/>
    <property type="project" value="UniProtKB-ARBA"/>
</dbReference>
<dbReference type="SMART" id="SM00700">
    <property type="entry name" value="JHBP"/>
    <property type="match status" value="1"/>
</dbReference>
<comment type="similarity">
    <text evidence="3">Belongs to the TO family.</text>
</comment>
<dbReference type="AlphaFoldDB" id="A0A5N4AYG1"/>
<dbReference type="InParanoid" id="A0A5N4AYG1"/>
<proteinExistence type="inferred from homology"/>
<sequence>MQIRIPLAFYLIALVLCNPLPDILKRCRINDTGCLASSVEYAIAKMGNGLPELQMPPIDPLSLEDLVVQASDGPVSMYQNYSNTKINHLTKLTVNQFKINLDPCEINLETFYPSLFCSGDFFIKGELFGFDINGGETANGTSTNTTIGVTLTCNRNKDNGKEYIKVTDVKVLVNWGTMVLHYGNVFKDDEQRNRDLDKKVNDNSNDILETAKGDFQVLLESLFEDWSNKVFSKYAVNEIFDIS</sequence>
<dbReference type="InterPro" id="IPR038606">
    <property type="entry name" value="To_sf"/>
</dbReference>
<dbReference type="InterPro" id="IPR010562">
    <property type="entry name" value="Haemolymph_juvenile_hormone-bd"/>
</dbReference>
<dbReference type="GO" id="GO:0005615">
    <property type="term" value="C:extracellular space"/>
    <property type="evidence" value="ECO:0007669"/>
    <property type="project" value="TreeGrafter"/>
</dbReference>
<evidence type="ECO:0000256" key="2">
    <source>
        <dbReference type="ARBA" id="ARBA00023108"/>
    </source>
</evidence>